<gene>
    <name evidence="2" type="ORF">SAMN05444401_1094</name>
</gene>
<dbReference type="NCBIfam" id="NF040908">
    <property type="entry name" value="CPC_1213_fam"/>
    <property type="match status" value="1"/>
</dbReference>
<dbReference type="RefSeq" id="WP_278321553.1">
    <property type="nucleotide sequence ID" value="NZ_FQZO01000001.1"/>
</dbReference>
<proteinExistence type="predicted"/>
<protein>
    <submittedName>
        <fullName evidence="2">Uncharacterized protein</fullName>
    </submittedName>
</protein>
<reference evidence="2 3" key="1">
    <citation type="submission" date="2016-11" db="EMBL/GenBank/DDBJ databases">
        <authorList>
            <person name="Jaros S."/>
            <person name="Januszkiewicz K."/>
            <person name="Wedrychowicz H."/>
        </authorList>
    </citation>
    <scope>NUCLEOTIDE SEQUENCE [LARGE SCALE GENOMIC DNA]</scope>
    <source>
        <strain evidence="2 3">DSM 21864</strain>
    </source>
</reference>
<sequence length="44" mass="5129">MVNKSKESKNNRKEDNNFSKKHINHDPRTESAKAVFDDPKAKED</sequence>
<dbReference type="AlphaFoldDB" id="A0A1M6CE69"/>
<organism evidence="2 3">
    <name type="scientific">Clostridium amylolyticum</name>
    <dbReference type="NCBI Taxonomy" id="1121298"/>
    <lineage>
        <taxon>Bacteria</taxon>
        <taxon>Bacillati</taxon>
        <taxon>Bacillota</taxon>
        <taxon>Clostridia</taxon>
        <taxon>Eubacteriales</taxon>
        <taxon>Clostridiaceae</taxon>
        <taxon>Clostridium</taxon>
    </lineage>
</organism>
<evidence type="ECO:0000313" key="3">
    <source>
        <dbReference type="Proteomes" id="UP000184080"/>
    </source>
</evidence>
<dbReference type="InterPro" id="IPR053788">
    <property type="entry name" value="CPC_1213-like"/>
</dbReference>
<feature type="region of interest" description="Disordered" evidence="1">
    <location>
        <begin position="1"/>
        <end position="44"/>
    </location>
</feature>
<dbReference type="Proteomes" id="UP000184080">
    <property type="component" value="Unassembled WGS sequence"/>
</dbReference>
<keyword evidence="3" id="KW-1185">Reference proteome</keyword>
<name>A0A1M6CE69_9CLOT</name>
<accession>A0A1M6CE69</accession>
<evidence type="ECO:0000256" key="1">
    <source>
        <dbReference type="SAM" id="MobiDB-lite"/>
    </source>
</evidence>
<dbReference type="EMBL" id="FQZO01000001">
    <property type="protein sequence ID" value="SHI59325.1"/>
    <property type="molecule type" value="Genomic_DNA"/>
</dbReference>
<evidence type="ECO:0000313" key="2">
    <source>
        <dbReference type="EMBL" id="SHI59325.1"/>
    </source>
</evidence>